<evidence type="ECO:0000313" key="1">
    <source>
        <dbReference type="EMBL" id="DAE00764.1"/>
    </source>
</evidence>
<proteinExistence type="predicted"/>
<sequence length="81" mass="9733">MKKFIKFLEANNAWENFERAFENYGRNAKDYKKECEGNINIELDCAFMWAETEEGEEYWDALNEKWIEANKPLKDQLLSDD</sequence>
<protein>
    <submittedName>
        <fullName evidence="1">Uncharacterized protein</fullName>
    </submittedName>
</protein>
<reference evidence="1" key="1">
    <citation type="journal article" date="2021" name="Proc. Natl. Acad. Sci. U.S.A.">
        <title>A Catalog of Tens of Thousands of Viruses from Human Metagenomes Reveals Hidden Associations with Chronic Diseases.</title>
        <authorList>
            <person name="Tisza M.J."/>
            <person name="Buck C.B."/>
        </authorList>
    </citation>
    <scope>NUCLEOTIDE SEQUENCE</scope>
    <source>
        <strain evidence="1">CtXZQ9</strain>
    </source>
</reference>
<name>A0A8S5P3H0_9CAUD</name>
<organism evidence="1">
    <name type="scientific">Siphoviridae sp. ctXZQ9</name>
    <dbReference type="NCBI Taxonomy" id="2825545"/>
    <lineage>
        <taxon>Viruses</taxon>
        <taxon>Duplodnaviria</taxon>
        <taxon>Heunggongvirae</taxon>
        <taxon>Uroviricota</taxon>
        <taxon>Caudoviricetes</taxon>
    </lineage>
</organism>
<accession>A0A8S5P3H0</accession>
<dbReference type="EMBL" id="BK015310">
    <property type="protein sequence ID" value="DAE00764.1"/>
    <property type="molecule type" value="Genomic_DNA"/>
</dbReference>